<reference evidence="2 3" key="1">
    <citation type="journal article" date="2019" name="Int. J. Syst. Evol. Microbiol.">
        <title>The Global Catalogue of Microorganisms (GCM) 10K type strain sequencing project: providing services to taxonomists for standard genome sequencing and annotation.</title>
        <authorList>
            <consortium name="The Broad Institute Genomics Platform"/>
            <consortium name="The Broad Institute Genome Sequencing Center for Infectious Disease"/>
            <person name="Wu L."/>
            <person name="Ma J."/>
        </authorList>
    </citation>
    <scope>NUCLEOTIDE SEQUENCE [LARGE SCALE GENOMIC DNA]</scope>
    <source>
        <strain evidence="2 3">JCM 14283</strain>
    </source>
</reference>
<feature type="region of interest" description="Disordered" evidence="1">
    <location>
        <begin position="54"/>
        <end position="85"/>
    </location>
</feature>
<name>A0ABN2TS94_9MICO</name>
<evidence type="ECO:0000313" key="2">
    <source>
        <dbReference type="EMBL" id="GAA2017748.1"/>
    </source>
</evidence>
<accession>A0ABN2TS94</accession>
<feature type="compositionally biased region" description="Low complexity" evidence="1">
    <location>
        <begin position="10"/>
        <end position="21"/>
    </location>
</feature>
<evidence type="ECO:0000256" key="1">
    <source>
        <dbReference type="SAM" id="MobiDB-lite"/>
    </source>
</evidence>
<dbReference type="Proteomes" id="UP001501285">
    <property type="component" value="Unassembled WGS sequence"/>
</dbReference>
<dbReference type="EMBL" id="BAAANB010000001">
    <property type="protein sequence ID" value="GAA2017748.1"/>
    <property type="molecule type" value="Genomic_DNA"/>
</dbReference>
<sequence length="85" mass="9456">MQWMTSPTRDQAAQQCATDAAGVRSRGGEDPGRSETVQIHRTIVTAYAGRPLGACGQPRRHNSERGVRSRKQCSNTEFVSERRVR</sequence>
<feature type="region of interest" description="Disordered" evidence="1">
    <location>
        <begin position="1"/>
        <end position="37"/>
    </location>
</feature>
<organism evidence="2 3">
    <name type="scientific">Terrabacter terrae</name>
    <dbReference type="NCBI Taxonomy" id="318434"/>
    <lineage>
        <taxon>Bacteria</taxon>
        <taxon>Bacillati</taxon>
        <taxon>Actinomycetota</taxon>
        <taxon>Actinomycetes</taxon>
        <taxon>Micrococcales</taxon>
        <taxon>Intrasporangiaceae</taxon>
        <taxon>Terrabacter</taxon>
    </lineage>
</organism>
<evidence type="ECO:0000313" key="3">
    <source>
        <dbReference type="Proteomes" id="UP001501285"/>
    </source>
</evidence>
<keyword evidence="3" id="KW-1185">Reference proteome</keyword>
<protein>
    <submittedName>
        <fullName evidence="2">Uncharacterized protein</fullName>
    </submittedName>
</protein>
<gene>
    <name evidence="2" type="ORF">GCM10009740_01590</name>
</gene>
<comment type="caution">
    <text evidence="2">The sequence shown here is derived from an EMBL/GenBank/DDBJ whole genome shotgun (WGS) entry which is preliminary data.</text>
</comment>
<proteinExistence type="predicted"/>